<accession>A0A8H6MHD9</accession>
<keyword evidence="1" id="KW-1133">Transmembrane helix</keyword>
<feature type="transmembrane region" description="Helical" evidence="1">
    <location>
        <begin position="61"/>
        <end position="80"/>
    </location>
</feature>
<dbReference type="Proteomes" id="UP000521943">
    <property type="component" value="Unassembled WGS sequence"/>
</dbReference>
<reference evidence="2 3" key="1">
    <citation type="submission" date="2020-07" db="EMBL/GenBank/DDBJ databases">
        <title>Comparative genomics of pyrophilous fungi reveals a link between fire events and developmental genes.</title>
        <authorList>
            <consortium name="DOE Joint Genome Institute"/>
            <person name="Steindorff A.S."/>
            <person name="Carver A."/>
            <person name="Calhoun S."/>
            <person name="Stillman K."/>
            <person name="Liu H."/>
            <person name="Lipzen A."/>
            <person name="Pangilinan J."/>
            <person name="Labutti K."/>
            <person name="Bruns T.D."/>
            <person name="Grigoriev I.V."/>
        </authorList>
    </citation>
    <scope>NUCLEOTIDE SEQUENCE [LARGE SCALE GENOMIC DNA]</scope>
    <source>
        <strain evidence="2 3">CBS 144469</strain>
    </source>
</reference>
<dbReference type="InterPro" id="IPR011990">
    <property type="entry name" value="TPR-like_helical_dom_sf"/>
</dbReference>
<dbReference type="Gene3D" id="1.25.40.10">
    <property type="entry name" value="Tetratricopeptide repeat domain"/>
    <property type="match status" value="1"/>
</dbReference>
<sequence>MLKRRLLSAARPRLPPVARAIQRKPYSVEPKQPTKEEINTAGIQAEFANHAETAFRTGFNIFKIAAIGGVLAGLVAFGSWELSHQYVEKMALRAEDDEEVKKYQWNVSGELWQGDASAGGTDPGLGSTGRQAVRAAWMATHWNVNSQDVYATSVADAVDAPSRQAIYYLGIAIAAAGKVEASHLHPFTVAELHNRTAGFYERLGDTYLDASKGHFEEAWRGFSGEGLRAARVALRLGDLSFQQNQHEEAQRWWRTAVELCQDTPATPLGPLSEPESVPTSLWAQRIIASTLVSLSAFYAQTGKLSEAESFEESSLSFLRSIPSPDSITEATHPQALHALFLLQRSSILSIHLAEVFHAQKKPVLSSIQYLTLAANSSERVARALTGLPLHQGIGALHDAPVPGGEDQIIPAFKASNSMDPVARRLYHDAKRTSAEAWNLLGVLYEQHEGPSSKTALLCYERAVRWAGQAGGEGAVLGENEATTEADWSVFWSNFQRAKGASDEKRK</sequence>
<evidence type="ECO:0000313" key="3">
    <source>
        <dbReference type="Proteomes" id="UP000521943"/>
    </source>
</evidence>
<dbReference type="AlphaFoldDB" id="A0A8H6MHD9"/>
<organism evidence="2 3">
    <name type="scientific">Ephemerocybe angulata</name>
    <dbReference type="NCBI Taxonomy" id="980116"/>
    <lineage>
        <taxon>Eukaryota</taxon>
        <taxon>Fungi</taxon>
        <taxon>Dikarya</taxon>
        <taxon>Basidiomycota</taxon>
        <taxon>Agaricomycotina</taxon>
        <taxon>Agaricomycetes</taxon>
        <taxon>Agaricomycetidae</taxon>
        <taxon>Agaricales</taxon>
        <taxon>Agaricineae</taxon>
        <taxon>Psathyrellaceae</taxon>
        <taxon>Ephemerocybe</taxon>
    </lineage>
</organism>
<evidence type="ECO:0000256" key="1">
    <source>
        <dbReference type="SAM" id="Phobius"/>
    </source>
</evidence>
<evidence type="ECO:0000313" key="2">
    <source>
        <dbReference type="EMBL" id="KAF6765197.1"/>
    </source>
</evidence>
<dbReference type="SUPFAM" id="SSF48452">
    <property type="entry name" value="TPR-like"/>
    <property type="match status" value="1"/>
</dbReference>
<gene>
    <name evidence="2" type="ORF">DFP72DRAFT_335644</name>
</gene>
<dbReference type="OrthoDB" id="2524554at2759"/>
<comment type="caution">
    <text evidence="2">The sequence shown here is derived from an EMBL/GenBank/DDBJ whole genome shotgun (WGS) entry which is preliminary data.</text>
</comment>
<proteinExistence type="predicted"/>
<protein>
    <submittedName>
        <fullName evidence="2">Uncharacterized protein</fullName>
    </submittedName>
</protein>
<name>A0A8H6MHD9_9AGAR</name>
<dbReference type="EMBL" id="JACGCI010000003">
    <property type="protein sequence ID" value="KAF6765197.1"/>
    <property type="molecule type" value="Genomic_DNA"/>
</dbReference>
<keyword evidence="1" id="KW-0472">Membrane</keyword>
<keyword evidence="3" id="KW-1185">Reference proteome</keyword>
<keyword evidence="1" id="KW-0812">Transmembrane</keyword>